<name>A0A7I8WYJ3_BURXY</name>
<dbReference type="SMR" id="A0A7I8WYJ3"/>
<evidence type="ECO:0000313" key="2">
    <source>
        <dbReference type="Proteomes" id="UP000659654"/>
    </source>
</evidence>
<comment type="caution">
    <text evidence="1">The sequence shown here is derived from an EMBL/GenBank/DDBJ whole genome shotgun (WGS) entry which is preliminary data.</text>
</comment>
<evidence type="ECO:0000313" key="1">
    <source>
        <dbReference type="EMBL" id="CAD5217546.1"/>
    </source>
</evidence>
<dbReference type="EMBL" id="CAJFDI010000002">
    <property type="protein sequence ID" value="CAD5217546.1"/>
    <property type="molecule type" value="Genomic_DNA"/>
</dbReference>
<protein>
    <submittedName>
        <fullName evidence="1">(pine wood nematode) hypothetical protein</fullName>
    </submittedName>
</protein>
<gene>
    <name evidence="1" type="ORF">BXYJ_LOCUS5089</name>
</gene>
<dbReference type="EMBL" id="CAJFCV020000002">
    <property type="protein sequence ID" value="CAG9101243.1"/>
    <property type="molecule type" value="Genomic_DNA"/>
</dbReference>
<accession>A0A7I8WYJ3</accession>
<dbReference type="Proteomes" id="UP000659654">
    <property type="component" value="Unassembled WGS sequence"/>
</dbReference>
<organism evidence="1 2">
    <name type="scientific">Bursaphelenchus xylophilus</name>
    <name type="common">Pinewood nematode worm</name>
    <name type="synonym">Aphelenchoides xylophilus</name>
    <dbReference type="NCBI Taxonomy" id="6326"/>
    <lineage>
        <taxon>Eukaryota</taxon>
        <taxon>Metazoa</taxon>
        <taxon>Ecdysozoa</taxon>
        <taxon>Nematoda</taxon>
        <taxon>Chromadorea</taxon>
        <taxon>Rhabditida</taxon>
        <taxon>Tylenchina</taxon>
        <taxon>Tylenchomorpha</taxon>
        <taxon>Aphelenchoidea</taxon>
        <taxon>Aphelenchoididae</taxon>
        <taxon>Bursaphelenchus</taxon>
    </lineage>
</organism>
<dbReference type="Proteomes" id="UP000582659">
    <property type="component" value="Unassembled WGS sequence"/>
</dbReference>
<proteinExistence type="predicted"/>
<keyword evidence="2" id="KW-1185">Reference proteome</keyword>
<dbReference type="AlphaFoldDB" id="A0A7I8WYJ3"/>
<reference evidence="1" key="1">
    <citation type="submission" date="2020-09" db="EMBL/GenBank/DDBJ databases">
        <authorList>
            <person name="Kikuchi T."/>
        </authorList>
    </citation>
    <scope>NUCLEOTIDE SEQUENCE</scope>
    <source>
        <strain evidence="1">Ka4C1</strain>
    </source>
</reference>
<sequence>MFTRNLDPTSTVVDVNLPFRWVPDTSDLRSMSSQFTLSNASELSGHNKARSEVSNPSRLAISFIFLRICTPSSQQLRFDFPSPTSVQTSTIVHPYKGHLTSTIDTAIGRHNSATNGIESFILMNTVARSPLPKRVGVKIRPVSRLDHSFNFYTSKLDGYLKTLEIFKLTILRNVDSPELTFYVTKIESMKTSVAVFETAQTDVLFDEEAQITMDLYKAKMIGHLDRFIRGFDIVQRQMEQSIVDQYSVCRLVIERRRQEGNSGTLESKLQFLKQLSDHCQPLISKWNQQQDSFAKDITLDFLTTTLFEATTLIPSFEQLIKTVDAVDAKRRKTALMSQANSRPAL</sequence>